<reference evidence="1 2" key="1">
    <citation type="journal article" date="2009" name="Stand. Genomic Sci.">
        <title>Complete genome sequence of Kangiella koreensis type strain (SW-125).</title>
        <authorList>
            <person name="Han C."/>
            <person name="Sikorski J."/>
            <person name="Lapidus A."/>
            <person name="Nolan M."/>
            <person name="Glavina Del Rio T."/>
            <person name="Tice H."/>
            <person name="Cheng J.F."/>
            <person name="Lucas S."/>
            <person name="Chen F."/>
            <person name="Copeland A."/>
            <person name="Ivanova N."/>
            <person name="Mavromatis K."/>
            <person name="Ovchinnikova G."/>
            <person name="Pati A."/>
            <person name="Bruce D."/>
            <person name="Goodwin L."/>
            <person name="Pitluck S."/>
            <person name="Chen A."/>
            <person name="Palaniappan K."/>
            <person name="Land M."/>
            <person name="Hauser L."/>
            <person name="Chang Y.J."/>
            <person name="Jeffries C.D."/>
            <person name="Chain P."/>
            <person name="Saunders E."/>
            <person name="Brettin T."/>
            <person name="Goker M."/>
            <person name="Tindall B.J."/>
            <person name="Bristow J."/>
            <person name="Eisen J.A."/>
            <person name="Markowitz V."/>
            <person name="Hugenholtz P."/>
            <person name="Kyrpides N.C."/>
            <person name="Klenk H.P."/>
            <person name="Detter J.C."/>
        </authorList>
    </citation>
    <scope>NUCLEOTIDE SEQUENCE [LARGE SCALE GENOMIC DNA]</scope>
    <source>
        <strain evidence="2">DSM 16069 / KCTC 12182 / SW-125</strain>
    </source>
</reference>
<dbReference type="EMBL" id="CP001707">
    <property type="protein sequence ID" value="ACV26647.1"/>
    <property type="molecule type" value="Genomic_DNA"/>
</dbReference>
<evidence type="ECO:0008006" key="3">
    <source>
        <dbReference type="Google" id="ProtNLM"/>
    </source>
</evidence>
<dbReference type="InParanoid" id="C7RBK5"/>
<proteinExistence type="predicted"/>
<dbReference type="KEGG" id="kko:Kkor_1228"/>
<name>C7RBK5_KANKD</name>
<dbReference type="STRING" id="523791.Kkor_1228"/>
<evidence type="ECO:0000313" key="2">
    <source>
        <dbReference type="Proteomes" id="UP000001231"/>
    </source>
</evidence>
<dbReference type="Proteomes" id="UP000001231">
    <property type="component" value="Chromosome"/>
</dbReference>
<gene>
    <name evidence="1" type="ordered locus">Kkor_1228</name>
</gene>
<dbReference type="OrthoDB" id="6401589at2"/>
<accession>C7RBK5</accession>
<dbReference type="RefSeq" id="WP_012801161.1">
    <property type="nucleotide sequence ID" value="NC_013166.1"/>
</dbReference>
<sequence>MNRKVIVLLVVLLTACSIDKEIVLTPNDCGPLARGELGVVFSAQNSNGQQMYFVEGAAGDICPRLMSAGSVTGFESNYCDNYEPLSKNECDSIKVFTITSLNSLQE</sequence>
<keyword evidence="2" id="KW-1185">Reference proteome</keyword>
<dbReference type="AlphaFoldDB" id="C7RBK5"/>
<evidence type="ECO:0000313" key="1">
    <source>
        <dbReference type="EMBL" id="ACV26647.1"/>
    </source>
</evidence>
<dbReference type="PROSITE" id="PS51257">
    <property type="entry name" value="PROKAR_LIPOPROTEIN"/>
    <property type="match status" value="1"/>
</dbReference>
<organism evidence="1 2">
    <name type="scientific">Kangiella koreensis (strain DSM 16069 / JCM 12317 / KCTC 12182 / SW-125)</name>
    <dbReference type="NCBI Taxonomy" id="523791"/>
    <lineage>
        <taxon>Bacteria</taxon>
        <taxon>Pseudomonadati</taxon>
        <taxon>Pseudomonadota</taxon>
        <taxon>Gammaproteobacteria</taxon>
        <taxon>Kangiellales</taxon>
        <taxon>Kangiellaceae</taxon>
        <taxon>Kangiella</taxon>
    </lineage>
</organism>
<dbReference type="HOGENOM" id="CLU_2219580_0_0_6"/>
<protein>
    <recommendedName>
        <fullName evidence="3">Lipoprotein</fullName>
    </recommendedName>
</protein>